<gene>
    <name evidence="1" type="ORF">GCM10011409_17440</name>
</gene>
<reference evidence="1" key="2">
    <citation type="submission" date="2020-09" db="EMBL/GenBank/DDBJ databases">
        <authorList>
            <person name="Sun Q."/>
            <person name="Zhou Y."/>
        </authorList>
    </citation>
    <scope>NUCLEOTIDE SEQUENCE</scope>
    <source>
        <strain evidence="1">CGMCC 1.15454</strain>
    </source>
</reference>
<accession>A0A9W5TWS6</accession>
<proteinExistence type="predicted"/>
<evidence type="ECO:0000313" key="2">
    <source>
        <dbReference type="Proteomes" id="UP000621492"/>
    </source>
</evidence>
<sequence>MDVWYVSYGSNICEDRFLCYIYGDTPKGSTAKECGCTDKTPPKRSEKVELPYPLYFAKERSKWGDGGVAFIGDRPVYTDRTYARKYLITAEQFSEVVAQENNQPGLLVELQQVLQKGKQTITDGWYGSLLYLGEEDGFPMFTFTANTPMDRTTFNKPSASYLTMIVRGLRELGLTNDEIVSYLLGKKGIAEYFTTDTLGEYIDVV</sequence>
<protein>
    <recommendedName>
        <fullName evidence="3">Histone deacetylase</fullName>
    </recommendedName>
</protein>
<name>A0A9W5TWS6_9BACI</name>
<evidence type="ECO:0000313" key="1">
    <source>
        <dbReference type="EMBL" id="GGB40426.1"/>
    </source>
</evidence>
<evidence type="ECO:0008006" key="3">
    <source>
        <dbReference type="Google" id="ProtNLM"/>
    </source>
</evidence>
<reference evidence="1" key="1">
    <citation type="journal article" date="2014" name="Int. J. Syst. Evol. Microbiol.">
        <title>Complete genome sequence of Corynebacterium casei LMG S-19264T (=DSM 44701T), isolated from a smear-ripened cheese.</title>
        <authorList>
            <consortium name="US DOE Joint Genome Institute (JGI-PGF)"/>
            <person name="Walter F."/>
            <person name="Albersmeier A."/>
            <person name="Kalinowski J."/>
            <person name="Ruckert C."/>
        </authorList>
    </citation>
    <scope>NUCLEOTIDE SEQUENCE</scope>
    <source>
        <strain evidence="1">CGMCC 1.15454</strain>
    </source>
</reference>
<comment type="caution">
    <text evidence="1">The sequence shown here is derived from an EMBL/GenBank/DDBJ whole genome shotgun (WGS) entry which is preliminary data.</text>
</comment>
<keyword evidence="2" id="KW-1185">Reference proteome</keyword>
<dbReference type="Proteomes" id="UP000621492">
    <property type="component" value="Unassembled WGS sequence"/>
</dbReference>
<dbReference type="RefSeq" id="WP_088049342.1">
    <property type="nucleotide sequence ID" value="NZ_BMJD01000011.1"/>
</dbReference>
<organism evidence="1 2">
    <name type="scientific">Lentibacillus populi</name>
    <dbReference type="NCBI Taxonomy" id="1827502"/>
    <lineage>
        <taxon>Bacteria</taxon>
        <taxon>Bacillati</taxon>
        <taxon>Bacillota</taxon>
        <taxon>Bacilli</taxon>
        <taxon>Bacillales</taxon>
        <taxon>Bacillaceae</taxon>
        <taxon>Lentibacillus</taxon>
    </lineage>
</organism>
<dbReference type="AlphaFoldDB" id="A0A9W5TWS6"/>
<dbReference type="Gene3D" id="3.10.490.10">
    <property type="entry name" value="Gamma-glutamyl cyclotransferase-like"/>
    <property type="match status" value="1"/>
</dbReference>
<dbReference type="EMBL" id="BMJD01000011">
    <property type="protein sequence ID" value="GGB40426.1"/>
    <property type="molecule type" value="Genomic_DNA"/>
</dbReference>